<dbReference type="AlphaFoldDB" id="A0A9W9S9W1"/>
<dbReference type="Pfam" id="PF22664">
    <property type="entry name" value="TRI-like_N"/>
    <property type="match status" value="1"/>
</dbReference>
<dbReference type="Gene3D" id="3.30.559.10">
    <property type="entry name" value="Chloramphenicol acetyltransferase-like domain"/>
    <property type="match status" value="2"/>
</dbReference>
<evidence type="ECO:0000256" key="1">
    <source>
        <dbReference type="ARBA" id="ARBA00022679"/>
    </source>
</evidence>
<gene>
    <name evidence="4" type="ORF">N7517_006694</name>
</gene>
<evidence type="ECO:0000259" key="3">
    <source>
        <dbReference type="Pfam" id="PF22664"/>
    </source>
</evidence>
<sequence>MKQQPVFKSFRLSPVDHTLPKVYIFKTLYFRPVDNINSLARLRDGIDRLISCLAFLSGEVVPCADLPDKIGVLQVQMPGLSLQDIPMLLVKSFPNNAWTGGSNNYPSLYHPLPGFIPPSKPRPVVRFQANLLAEGLVLCMGYNHAVFDGTGAGYILEMLADCCRAEPASIVSLPTTSEVESKLRVMLSDAAVALADDFQVEIPSHCVHTDIDPEPFPAMLCNQSFLLSSERIDCMRDACNGLLPHLVQTYRCLHELVVHPDMNWPKFLSSNDVLTALLAVSVEKARTAAGAQGQRSNSLAMAVEFRGRLKGMPAHYLGNLVTTVWATHNRPSENNPDTMAPTTPTFNLPGIDQDDLLWIAHVAFRVRLGLNAISDEYIRGLVHYLYSQDDWGQIGIPFTDPIFISSWRHLKVYELDFGLDIGQVENFEMDVGNSDGVCIVMPAHHKRAGGMTKKAPWDIRFILNPEVIEPLINNSLLLWAVAKGVSSR</sequence>
<dbReference type="InterPro" id="IPR023213">
    <property type="entry name" value="CAT-like_dom_sf"/>
</dbReference>
<dbReference type="PANTHER" id="PTHR31896">
    <property type="entry name" value="FAMILY REGULATORY PROTEIN, PUTATIVE (AFU_ORTHOLOGUE AFUA_3G14730)-RELATED"/>
    <property type="match status" value="1"/>
</dbReference>
<protein>
    <submittedName>
        <fullName evidence="4">O-acetyltransferase</fullName>
    </submittedName>
</protein>
<evidence type="ECO:0000313" key="4">
    <source>
        <dbReference type="EMBL" id="KAJ5374688.1"/>
    </source>
</evidence>
<proteinExistence type="predicted"/>
<dbReference type="PANTHER" id="PTHR31896:SF64">
    <property type="entry name" value="TRICHOTHECENE 3-O-ACETYLTRANSFERASE"/>
    <property type="match status" value="1"/>
</dbReference>
<reference evidence="4" key="2">
    <citation type="journal article" date="2023" name="IMA Fungus">
        <title>Comparative genomic study of the Penicillium genus elucidates a diverse pangenome and 15 lateral gene transfer events.</title>
        <authorList>
            <person name="Petersen C."/>
            <person name="Sorensen T."/>
            <person name="Nielsen M.R."/>
            <person name="Sondergaard T.E."/>
            <person name="Sorensen J.L."/>
            <person name="Fitzpatrick D.A."/>
            <person name="Frisvad J.C."/>
            <person name="Nielsen K.L."/>
        </authorList>
    </citation>
    <scope>NUCLEOTIDE SEQUENCE</scope>
    <source>
        <strain evidence="4">IBT 3081</strain>
    </source>
</reference>
<accession>A0A9W9S9W1</accession>
<organism evidence="4 5">
    <name type="scientific">Penicillium concentricum</name>
    <dbReference type="NCBI Taxonomy" id="293559"/>
    <lineage>
        <taxon>Eukaryota</taxon>
        <taxon>Fungi</taxon>
        <taxon>Dikarya</taxon>
        <taxon>Ascomycota</taxon>
        <taxon>Pezizomycotina</taxon>
        <taxon>Eurotiomycetes</taxon>
        <taxon>Eurotiomycetidae</taxon>
        <taxon>Eurotiales</taxon>
        <taxon>Aspergillaceae</taxon>
        <taxon>Penicillium</taxon>
    </lineage>
</organism>
<dbReference type="Proteomes" id="UP001147752">
    <property type="component" value="Unassembled WGS sequence"/>
</dbReference>
<dbReference type="GO" id="GO:0016746">
    <property type="term" value="F:acyltransferase activity"/>
    <property type="evidence" value="ECO:0007669"/>
    <property type="project" value="UniProtKB-KW"/>
</dbReference>
<feature type="domain" description="Trichothecene 3-O-acetyltransferase-like N-terminal" evidence="3">
    <location>
        <begin position="119"/>
        <end position="163"/>
    </location>
</feature>
<dbReference type="GeneID" id="81463607"/>
<comment type="caution">
    <text evidence="4">The sequence shown here is derived from an EMBL/GenBank/DDBJ whole genome shotgun (WGS) entry which is preliminary data.</text>
</comment>
<dbReference type="InterPro" id="IPR051283">
    <property type="entry name" value="Sec_Metabolite_Acyltrans"/>
</dbReference>
<keyword evidence="1" id="KW-0808">Transferase</keyword>
<dbReference type="OrthoDB" id="1862401at2759"/>
<dbReference type="RefSeq" id="XP_056580674.1">
    <property type="nucleotide sequence ID" value="XM_056724424.1"/>
</dbReference>
<evidence type="ECO:0000313" key="5">
    <source>
        <dbReference type="Proteomes" id="UP001147752"/>
    </source>
</evidence>
<keyword evidence="2" id="KW-0012">Acyltransferase</keyword>
<reference evidence="4" key="1">
    <citation type="submission" date="2022-12" db="EMBL/GenBank/DDBJ databases">
        <authorList>
            <person name="Petersen C."/>
        </authorList>
    </citation>
    <scope>NUCLEOTIDE SEQUENCE</scope>
    <source>
        <strain evidence="4">IBT 3081</strain>
    </source>
</reference>
<dbReference type="InterPro" id="IPR054710">
    <property type="entry name" value="Tri101-like_N"/>
</dbReference>
<dbReference type="EMBL" id="JAPZBT010000002">
    <property type="protein sequence ID" value="KAJ5374688.1"/>
    <property type="molecule type" value="Genomic_DNA"/>
</dbReference>
<evidence type="ECO:0000256" key="2">
    <source>
        <dbReference type="ARBA" id="ARBA00023315"/>
    </source>
</evidence>
<name>A0A9W9S9W1_9EURO</name>
<keyword evidence="5" id="KW-1185">Reference proteome</keyword>